<dbReference type="CDD" id="cd01948">
    <property type="entry name" value="EAL"/>
    <property type="match status" value="1"/>
</dbReference>
<proteinExistence type="predicted"/>
<dbReference type="Proteomes" id="UP000009374">
    <property type="component" value="Unassembled WGS sequence"/>
</dbReference>
<dbReference type="Gene3D" id="3.20.20.450">
    <property type="entry name" value="EAL domain"/>
    <property type="match status" value="1"/>
</dbReference>
<dbReference type="PANTHER" id="PTHR33121:SF15">
    <property type="entry name" value="BLUE LIGHT- AND TEMPERATURE-REGULATED ANTIREPRESSOR BLUF"/>
    <property type="match status" value="1"/>
</dbReference>
<evidence type="ECO:0000313" key="3">
    <source>
        <dbReference type="Proteomes" id="UP000009374"/>
    </source>
</evidence>
<dbReference type="PANTHER" id="PTHR33121">
    <property type="entry name" value="CYCLIC DI-GMP PHOSPHODIESTERASE PDEF"/>
    <property type="match status" value="1"/>
</dbReference>
<dbReference type="InterPro" id="IPR035919">
    <property type="entry name" value="EAL_sf"/>
</dbReference>
<protein>
    <submittedName>
        <fullName evidence="2">Diguanylate phosphodiesterase</fullName>
    </submittedName>
</protein>
<evidence type="ECO:0000259" key="1">
    <source>
        <dbReference type="PROSITE" id="PS50883"/>
    </source>
</evidence>
<dbReference type="EMBL" id="GG693884">
    <property type="protein sequence ID" value="EES51837.1"/>
    <property type="molecule type" value="Genomic_DNA"/>
</dbReference>
<dbReference type="InterPro" id="IPR050706">
    <property type="entry name" value="Cyclic-di-GMP_PDE-like"/>
</dbReference>
<name>C6HZP9_9BACT</name>
<dbReference type="Pfam" id="PF00563">
    <property type="entry name" value="EAL"/>
    <property type="match status" value="1"/>
</dbReference>
<dbReference type="GO" id="GO:0071111">
    <property type="term" value="F:cyclic-guanylate-specific phosphodiesterase activity"/>
    <property type="evidence" value="ECO:0007669"/>
    <property type="project" value="InterPro"/>
</dbReference>
<dbReference type="InterPro" id="IPR001633">
    <property type="entry name" value="EAL_dom"/>
</dbReference>
<dbReference type="AlphaFoldDB" id="C6HZP9"/>
<organism evidence="2 3">
    <name type="scientific">Leptospirillum ferrodiazotrophum</name>
    <dbReference type="NCBI Taxonomy" id="412449"/>
    <lineage>
        <taxon>Bacteria</taxon>
        <taxon>Pseudomonadati</taxon>
        <taxon>Nitrospirota</taxon>
        <taxon>Nitrospiria</taxon>
        <taxon>Nitrospirales</taxon>
        <taxon>Nitrospiraceae</taxon>
        <taxon>Leptospirillum</taxon>
    </lineage>
</organism>
<reference evidence="2 3" key="1">
    <citation type="journal article" date="2009" name="Appl. Environ. Microbiol.">
        <title>Community genomic and proteomic analyses of chemoautotrophic iron-oxidizing "Leptospirillum rubarum" (Group II) and "Leptospirillum ferrodiazotrophum" (Group III) bacteria in acid mine drainage biofilms.</title>
        <authorList>
            <person name="Goltsman D.S."/>
            <person name="Denef V.J."/>
            <person name="Singer S.W."/>
            <person name="VerBerkmoes N.C."/>
            <person name="Lefsrud M."/>
            <person name="Mueller R.S."/>
            <person name="Dick G.J."/>
            <person name="Sun C.L."/>
            <person name="Wheeler K.E."/>
            <person name="Zemla A."/>
            <person name="Baker B.J."/>
            <person name="Hauser L."/>
            <person name="Land M."/>
            <person name="Shah M.B."/>
            <person name="Thelen M.P."/>
            <person name="Hettich R.L."/>
            <person name="Banfield J.F."/>
        </authorList>
    </citation>
    <scope>NUCLEOTIDE SEQUENCE [LARGE SCALE GENOMIC DNA]</scope>
</reference>
<dbReference type="SMART" id="SM00052">
    <property type="entry name" value="EAL"/>
    <property type="match status" value="1"/>
</dbReference>
<keyword evidence="3" id="KW-1185">Reference proteome</keyword>
<gene>
    <name evidence="2" type="ORF">UBAL3_95450058</name>
</gene>
<dbReference type="PROSITE" id="PS50883">
    <property type="entry name" value="EAL"/>
    <property type="match status" value="1"/>
</dbReference>
<dbReference type="SUPFAM" id="SSF141868">
    <property type="entry name" value="EAL domain-like"/>
    <property type="match status" value="1"/>
</dbReference>
<feature type="domain" description="EAL" evidence="1">
    <location>
        <begin position="21"/>
        <end position="266"/>
    </location>
</feature>
<sequence>MPRQELSIVPSEQERREKLESLTCDRCATGTLLDFDFTFAFQPIVDLDKKEVHSYEALVRGVAGEGAGEILSRVTRDNRFRFDQLCRAKAISLAARLGMTTRININFLVNAVYDPDQCIRLTLECARQNGFPIDRIILETTEEEKIEDPLFLKNVLEGYRRHGLLIAIDDFGEGYSSLNLMAQLTPEYLKLDRQLVTAIDRDPLRHRIVRAMATLSREMGIRVIAEGVETVEEARTLRALGISLFQGYLFARPGFESLPPVSHMDL</sequence>
<accession>C6HZP9</accession>
<evidence type="ECO:0000313" key="2">
    <source>
        <dbReference type="EMBL" id="EES51837.1"/>
    </source>
</evidence>